<dbReference type="EMBL" id="JAIWJX010000004">
    <property type="protein sequence ID" value="MCK6259595.1"/>
    <property type="molecule type" value="Genomic_DNA"/>
</dbReference>
<comment type="caution">
    <text evidence="1">The sequence shown here is derived from an EMBL/GenBank/DDBJ whole genome shotgun (WGS) entry which is preliminary data.</text>
</comment>
<evidence type="ECO:0000313" key="2">
    <source>
        <dbReference type="Proteomes" id="UP001139011"/>
    </source>
</evidence>
<reference evidence="1" key="1">
    <citation type="submission" date="2021-09" db="EMBL/GenBank/DDBJ databases">
        <title>Genome analysis of Fictibacillus sp. KIGAM418 isolated from marine sediment.</title>
        <authorList>
            <person name="Seo M.-J."/>
            <person name="Cho E.-S."/>
            <person name="Hwang C.Y."/>
        </authorList>
    </citation>
    <scope>NUCLEOTIDE SEQUENCE</scope>
    <source>
        <strain evidence="1">KIGAM418</strain>
    </source>
</reference>
<dbReference type="SUPFAM" id="SSF52540">
    <property type="entry name" value="P-loop containing nucleoside triphosphate hydrolases"/>
    <property type="match status" value="1"/>
</dbReference>
<dbReference type="RefSeq" id="WP_248254956.1">
    <property type="nucleotide sequence ID" value="NZ_JAIWJX010000004.1"/>
</dbReference>
<keyword evidence="2" id="KW-1185">Reference proteome</keyword>
<organism evidence="1 2">
    <name type="scientific">Fictibacillus marinisediminis</name>
    <dbReference type="NCBI Taxonomy" id="2878389"/>
    <lineage>
        <taxon>Bacteria</taxon>
        <taxon>Bacillati</taxon>
        <taxon>Bacillota</taxon>
        <taxon>Bacilli</taxon>
        <taxon>Bacillales</taxon>
        <taxon>Fictibacillaceae</taxon>
        <taxon>Fictibacillus</taxon>
    </lineage>
</organism>
<dbReference type="Gene3D" id="3.40.50.300">
    <property type="entry name" value="P-loop containing nucleotide triphosphate hydrolases"/>
    <property type="match status" value="1"/>
</dbReference>
<dbReference type="AlphaFoldDB" id="A0A9X1XGQ4"/>
<dbReference type="InterPro" id="IPR027417">
    <property type="entry name" value="P-loop_NTPase"/>
</dbReference>
<proteinExistence type="predicted"/>
<name>A0A9X1XGQ4_9BACL</name>
<sequence length="387" mass="44255">MQIALFSENESMRVLLSNEEKITNVITVSNLEKEIHCDALLLIGDVVPFNELKSYRDKFPDKKILYKIYGISDSPMIENITTVCETYDIYPLAELLTDEQVVKDTVKHLFGDPDKKAGNVIAFFGTHSGSGVSTTTMNVGKVLSQSVNDRVLVLSLNVWDPADYFLPYEGKYLDDIRIELKDDGLFTEESLMEAVHKYDDNFYHLAGNRNIKLQRFYKVGEFSRLIELARMVFDVVLIDGGSHFDNAAYAQSFRAANYKFLVTTQEEKGYKNYFPYVYNQLIKPLSKSKSEYMLLINRYESDLSLIKERELSEELGMSLLTSIPNKQIFGNIAVTQKKLLVDLVEGDYKESIKLIVNSIINRMKMNVKSGIDTDIKRKKLFGLIPVK</sequence>
<gene>
    <name evidence="1" type="ORF">LCY76_23800</name>
</gene>
<evidence type="ECO:0000313" key="1">
    <source>
        <dbReference type="EMBL" id="MCK6259595.1"/>
    </source>
</evidence>
<accession>A0A9X1XGQ4</accession>
<protein>
    <submittedName>
        <fullName evidence="1">ParA family protein</fullName>
    </submittedName>
</protein>
<dbReference type="Proteomes" id="UP001139011">
    <property type="component" value="Unassembled WGS sequence"/>
</dbReference>